<dbReference type="PROSITE" id="PS50977">
    <property type="entry name" value="HTH_TETR_2"/>
    <property type="match status" value="1"/>
</dbReference>
<dbReference type="SUPFAM" id="SSF46689">
    <property type="entry name" value="Homeodomain-like"/>
    <property type="match status" value="1"/>
</dbReference>
<dbReference type="GO" id="GO:0000976">
    <property type="term" value="F:transcription cis-regulatory region binding"/>
    <property type="evidence" value="ECO:0007669"/>
    <property type="project" value="TreeGrafter"/>
</dbReference>
<dbReference type="InterPro" id="IPR050109">
    <property type="entry name" value="HTH-type_TetR-like_transc_reg"/>
</dbReference>
<dbReference type="Gene3D" id="1.10.10.60">
    <property type="entry name" value="Homeodomain-like"/>
    <property type="match status" value="1"/>
</dbReference>
<evidence type="ECO:0000256" key="3">
    <source>
        <dbReference type="ARBA" id="ARBA00023163"/>
    </source>
</evidence>
<dbReference type="InterPro" id="IPR036271">
    <property type="entry name" value="Tet_transcr_reg_TetR-rel_C_sf"/>
</dbReference>
<dbReference type="EMBL" id="VNJJ01000003">
    <property type="protein sequence ID" value="TVY02330.1"/>
    <property type="molecule type" value="Genomic_DNA"/>
</dbReference>
<dbReference type="PANTHER" id="PTHR30055:SF238">
    <property type="entry name" value="MYCOFACTOCIN BIOSYNTHESIS TRANSCRIPTIONAL REGULATOR MFTR-RELATED"/>
    <property type="match status" value="1"/>
</dbReference>
<evidence type="ECO:0000256" key="1">
    <source>
        <dbReference type="ARBA" id="ARBA00023015"/>
    </source>
</evidence>
<dbReference type="SUPFAM" id="SSF48498">
    <property type="entry name" value="Tetracyclin repressor-like, C-terminal domain"/>
    <property type="match status" value="1"/>
</dbReference>
<proteinExistence type="predicted"/>
<dbReference type="PANTHER" id="PTHR30055">
    <property type="entry name" value="HTH-TYPE TRANSCRIPTIONAL REGULATOR RUTR"/>
    <property type="match status" value="1"/>
</dbReference>
<evidence type="ECO:0000313" key="7">
    <source>
        <dbReference type="Proteomes" id="UP000316330"/>
    </source>
</evidence>
<dbReference type="Gene3D" id="1.10.357.10">
    <property type="entry name" value="Tetracycline Repressor, domain 2"/>
    <property type="match status" value="1"/>
</dbReference>
<keyword evidence="3" id="KW-0804">Transcription</keyword>
<protein>
    <submittedName>
        <fullName evidence="6">TetR family transcriptional regulator</fullName>
    </submittedName>
</protein>
<dbReference type="InterPro" id="IPR009057">
    <property type="entry name" value="Homeodomain-like_sf"/>
</dbReference>
<name>A0A559JR39_9BACL</name>
<gene>
    <name evidence="6" type="ORF">FPZ45_07825</name>
</gene>
<evidence type="ECO:0000259" key="5">
    <source>
        <dbReference type="PROSITE" id="PS50977"/>
    </source>
</evidence>
<dbReference type="Pfam" id="PF17754">
    <property type="entry name" value="TetR_C_14"/>
    <property type="match status" value="1"/>
</dbReference>
<sequence>MGVTLDDQPKLGLRERKKLKTRAIIQQNAIRLFREQGYQETTVEQIAAASEISPSTFFRYFQTKEAVVIEDDFDPMLIELYRRQPPELDPIETFRRAVIEGAALISDEDRKAVRIRMELMSATPELRAAFMSQTSSTLTLIADLIAERTGRHNGDLGVYALAGAVVGATMGAHAYCERHPEADYIETIVSALESVETAFRA</sequence>
<comment type="caution">
    <text evidence="6">The sequence shown here is derived from an EMBL/GenBank/DDBJ whole genome shotgun (WGS) entry which is preliminary data.</text>
</comment>
<reference evidence="6 7" key="1">
    <citation type="submission" date="2019-07" db="EMBL/GenBank/DDBJ databases">
        <authorList>
            <person name="Kim J."/>
        </authorList>
    </citation>
    <scope>NUCLEOTIDE SEQUENCE [LARGE SCALE GENOMIC DNA]</scope>
    <source>
        <strain evidence="6 7">G13</strain>
    </source>
</reference>
<dbReference type="GO" id="GO:0003700">
    <property type="term" value="F:DNA-binding transcription factor activity"/>
    <property type="evidence" value="ECO:0007669"/>
    <property type="project" value="TreeGrafter"/>
</dbReference>
<evidence type="ECO:0000256" key="4">
    <source>
        <dbReference type="PROSITE-ProRule" id="PRU00335"/>
    </source>
</evidence>
<keyword evidence="1" id="KW-0805">Transcription regulation</keyword>
<dbReference type="PRINTS" id="PR00455">
    <property type="entry name" value="HTHTETR"/>
</dbReference>
<dbReference type="AlphaFoldDB" id="A0A559JR39"/>
<dbReference type="Pfam" id="PF00440">
    <property type="entry name" value="TetR_N"/>
    <property type="match status" value="1"/>
</dbReference>
<dbReference type="Proteomes" id="UP000316330">
    <property type="component" value="Unassembled WGS sequence"/>
</dbReference>
<organism evidence="6 7">
    <name type="scientific">Cohnella terricola</name>
    <dbReference type="NCBI Taxonomy" id="1289167"/>
    <lineage>
        <taxon>Bacteria</taxon>
        <taxon>Bacillati</taxon>
        <taxon>Bacillota</taxon>
        <taxon>Bacilli</taxon>
        <taxon>Bacillales</taxon>
        <taxon>Paenibacillaceae</taxon>
        <taxon>Cohnella</taxon>
    </lineage>
</organism>
<evidence type="ECO:0000313" key="6">
    <source>
        <dbReference type="EMBL" id="TVY02330.1"/>
    </source>
</evidence>
<dbReference type="InterPro" id="IPR001647">
    <property type="entry name" value="HTH_TetR"/>
</dbReference>
<feature type="DNA-binding region" description="H-T-H motif" evidence="4">
    <location>
        <begin position="42"/>
        <end position="61"/>
    </location>
</feature>
<dbReference type="OrthoDB" id="9780824at2"/>
<keyword evidence="2 4" id="KW-0238">DNA-binding</keyword>
<keyword evidence="7" id="KW-1185">Reference proteome</keyword>
<dbReference type="InterPro" id="IPR041347">
    <property type="entry name" value="MftR_C"/>
</dbReference>
<evidence type="ECO:0000256" key="2">
    <source>
        <dbReference type="ARBA" id="ARBA00023125"/>
    </source>
</evidence>
<accession>A0A559JR39</accession>
<feature type="domain" description="HTH tetR-type" evidence="5">
    <location>
        <begin position="19"/>
        <end position="79"/>
    </location>
</feature>